<accession>A0A160PS36</accession>
<feature type="transmembrane region" description="Helical" evidence="1">
    <location>
        <begin position="31"/>
        <end position="49"/>
    </location>
</feature>
<keyword evidence="3" id="KW-1185">Reference proteome</keyword>
<gene>
    <name evidence="2" type="ORF">N24_2254</name>
</gene>
<reference evidence="2 3" key="1">
    <citation type="submission" date="2016-02" db="EMBL/GenBank/DDBJ databases">
        <title>Corynebacterium glutamicum N24 whole genome sequencing project.</title>
        <authorList>
            <person name="Matsutani M."/>
            <person name="Nangtapong N."/>
            <person name="Yakushi T."/>
            <person name="Matsushita K."/>
        </authorList>
    </citation>
    <scope>NUCLEOTIDE SEQUENCE [LARGE SCALE GENOMIC DNA]</scope>
    <source>
        <strain evidence="2 3">N24</strain>
    </source>
</reference>
<organism evidence="2 3">
    <name type="scientific">Corynebacterium suranareeae</name>
    <dbReference type="NCBI Taxonomy" id="2506452"/>
    <lineage>
        <taxon>Bacteria</taxon>
        <taxon>Bacillati</taxon>
        <taxon>Actinomycetota</taxon>
        <taxon>Actinomycetes</taxon>
        <taxon>Mycobacteriales</taxon>
        <taxon>Corynebacteriaceae</taxon>
        <taxon>Corynebacterium</taxon>
    </lineage>
</organism>
<name>A0A160PS36_9CORY</name>
<dbReference type="EMBL" id="AP017369">
    <property type="protein sequence ID" value="BAU96516.1"/>
    <property type="molecule type" value="Genomic_DNA"/>
</dbReference>
<keyword evidence="1" id="KW-1133">Transmembrane helix</keyword>
<dbReference type="Proteomes" id="UP000218244">
    <property type="component" value="Chromosome"/>
</dbReference>
<evidence type="ECO:0000313" key="3">
    <source>
        <dbReference type="Proteomes" id="UP000218244"/>
    </source>
</evidence>
<dbReference type="KEGG" id="csur:N24_2254"/>
<evidence type="ECO:0000313" key="2">
    <source>
        <dbReference type="EMBL" id="BAU96516.1"/>
    </source>
</evidence>
<feature type="transmembrane region" description="Helical" evidence="1">
    <location>
        <begin position="7"/>
        <end position="25"/>
    </location>
</feature>
<dbReference type="RefSeq" id="WP_096457070.1">
    <property type="nucleotide sequence ID" value="NZ_AP017369.1"/>
</dbReference>
<proteinExistence type="predicted"/>
<keyword evidence="1" id="KW-0472">Membrane</keyword>
<keyword evidence="1" id="KW-0812">Transmembrane</keyword>
<dbReference type="AlphaFoldDB" id="A0A160PS36"/>
<evidence type="ECO:0000256" key="1">
    <source>
        <dbReference type="SAM" id="Phobius"/>
    </source>
</evidence>
<protein>
    <submittedName>
        <fullName evidence="2">Uncharacterized protein</fullName>
    </submittedName>
</protein>
<sequence>MNKVMRIRLLIVALLIVFYVVVAALDWSREVIAPIILIAVALAIFVPIGSKQSAKQDKE</sequence>